<evidence type="ECO:0000313" key="7">
    <source>
        <dbReference type="EMBL" id="CAI5739937.1"/>
    </source>
</evidence>
<keyword evidence="8" id="KW-1185">Reference proteome</keyword>
<evidence type="ECO:0000256" key="5">
    <source>
        <dbReference type="PROSITE-ProRule" id="PRU00277"/>
    </source>
</evidence>
<protein>
    <recommendedName>
        <fullName evidence="2 5">peptidylprolyl isomerase</fullName>
        <ecNumber evidence="2 5">5.2.1.8</ecNumber>
    </recommendedName>
</protein>
<dbReference type="GO" id="GO:0003755">
    <property type="term" value="F:peptidyl-prolyl cis-trans isomerase activity"/>
    <property type="evidence" value="ECO:0007669"/>
    <property type="project" value="UniProtKB-KW"/>
</dbReference>
<dbReference type="SUPFAM" id="SSF54534">
    <property type="entry name" value="FKBP-like"/>
    <property type="match status" value="2"/>
</dbReference>
<dbReference type="FunFam" id="3.10.50.40:FF:000047">
    <property type="entry name" value="Peptidylprolyl isomerase"/>
    <property type="match status" value="1"/>
</dbReference>
<evidence type="ECO:0000259" key="6">
    <source>
        <dbReference type="PROSITE" id="PS50059"/>
    </source>
</evidence>
<gene>
    <name evidence="7" type="ORF">HBR001_LOCUS7991</name>
</gene>
<comment type="caution">
    <text evidence="7">The sequence shown here is derived from an EMBL/GenBank/DDBJ whole genome shotgun (WGS) entry which is preliminary data.</text>
</comment>
<evidence type="ECO:0000256" key="4">
    <source>
        <dbReference type="ARBA" id="ARBA00023235"/>
    </source>
</evidence>
<evidence type="ECO:0000256" key="1">
    <source>
        <dbReference type="ARBA" id="ARBA00000971"/>
    </source>
</evidence>
<evidence type="ECO:0000313" key="8">
    <source>
        <dbReference type="Proteomes" id="UP001162031"/>
    </source>
</evidence>
<keyword evidence="3 5" id="KW-0697">Rotamase</keyword>
<dbReference type="EC" id="5.2.1.8" evidence="2 5"/>
<dbReference type="InterPro" id="IPR050689">
    <property type="entry name" value="FKBP-type_PPIase"/>
</dbReference>
<dbReference type="InterPro" id="IPR001179">
    <property type="entry name" value="PPIase_FKBP_dom"/>
</dbReference>
<dbReference type="EMBL" id="CANTFL010001441">
    <property type="protein sequence ID" value="CAI5739937.1"/>
    <property type="molecule type" value="Genomic_DNA"/>
</dbReference>
<dbReference type="Pfam" id="PF00254">
    <property type="entry name" value="FKBP_C"/>
    <property type="match status" value="2"/>
</dbReference>
<name>A0AAV0USN3_HYABA</name>
<dbReference type="Proteomes" id="UP001162031">
    <property type="component" value="Unassembled WGS sequence"/>
</dbReference>
<feature type="domain" description="PPIase FKBP-type" evidence="6">
    <location>
        <begin position="72"/>
        <end position="146"/>
    </location>
</feature>
<feature type="domain" description="PPIase FKBP-type" evidence="6">
    <location>
        <begin position="236"/>
        <end position="325"/>
    </location>
</feature>
<comment type="catalytic activity">
    <reaction evidence="1 5">
        <text>[protein]-peptidylproline (omega=180) = [protein]-peptidylproline (omega=0)</text>
        <dbReference type="Rhea" id="RHEA:16237"/>
        <dbReference type="Rhea" id="RHEA-COMP:10747"/>
        <dbReference type="Rhea" id="RHEA-COMP:10748"/>
        <dbReference type="ChEBI" id="CHEBI:83833"/>
        <dbReference type="ChEBI" id="CHEBI:83834"/>
        <dbReference type="EC" id="5.2.1.8"/>
    </reaction>
</comment>
<dbReference type="Gene3D" id="3.10.50.40">
    <property type="match status" value="2"/>
</dbReference>
<dbReference type="PANTHER" id="PTHR10516">
    <property type="entry name" value="PEPTIDYL-PROLYL CIS-TRANS ISOMERASE"/>
    <property type="match status" value="1"/>
</dbReference>
<evidence type="ECO:0000256" key="3">
    <source>
        <dbReference type="ARBA" id="ARBA00023110"/>
    </source>
</evidence>
<accession>A0AAV0USN3</accession>
<dbReference type="PROSITE" id="PS50059">
    <property type="entry name" value="FKBP_PPIASE"/>
    <property type="match status" value="2"/>
</dbReference>
<dbReference type="PANTHER" id="PTHR10516:SF443">
    <property type="entry name" value="FK506-BINDING PROTEIN 59-RELATED"/>
    <property type="match status" value="1"/>
</dbReference>
<proteinExistence type="predicted"/>
<dbReference type="AlphaFoldDB" id="A0AAV0USN3"/>
<sequence length="328" mass="34945">MLKCFQTRMGRPLRVAPRGRSLIQSLAAATISSVNGPVQVPPARVSRLPATAAALFSSSTRAPPNRGVVALGDRVLLHMDGRLSGGDALDKTHEGASAPLQFLVGAGHVLPGVELAVQGMTKGESKTVDIEPAMAFGEAKQVLSVPLAEMQLPEKERERLAVGHVLEFATGERAHVVRVTNESVDIDLAHPYAGQSLTVTLKVLDHELQADLPAHERLVLPHVIEAGDGVTFPQRGDTMVMHYTGKLAATGSVFDSSRDRGQPFQFQIGLGQVIRGWDEGVMRMSKGMKATLTIPSAKGYGDKGAGSVIPPHADLIFDVELLDIVRKG</sequence>
<keyword evidence="4 5" id="KW-0413">Isomerase</keyword>
<reference evidence="7" key="1">
    <citation type="submission" date="2022-12" db="EMBL/GenBank/DDBJ databases">
        <authorList>
            <person name="Webb A."/>
        </authorList>
    </citation>
    <scope>NUCLEOTIDE SEQUENCE</scope>
    <source>
        <strain evidence="7">Hp1</strain>
    </source>
</reference>
<dbReference type="InterPro" id="IPR046357">
    <property type="entry name" value="PPIase_dom_sf"/>
</dbReference>
<dbReference type="GO" id="GO:0005737">
    <property type="term" value="C:cytoplasm"/>
    <property type="evidence" value="ECO:0007669"/>
    <property type="project" value="TreeGrafter"/>
</dbReference>
<organism evidence="7 8">
    <name type="scientific">Hyaloperonospora brassicae</name>
    <name type="common">Brassica downy mildew</name>
    <name type="synonym">Peronospora brassicae</name>
    <dbReference type="NCBI Taxonomy" id="162125"/>
    <lineage>
        <taxon>Eukaryota</taxon>
        <taxon>Sar</taxon>
        <taxon>Stramenopiles</taxon>
        <taxon>Oomycota</taxon>
        <taxon>Peronosporomycetes</taxon>
        <taxon>Peronosporales</taxon>
        <taxon>Peronosporaceae</taxon>
        <taxon>Hyaloperonospora</taxon>
    </lineage>
</organism>
<evidence type="ECO:0000256" key="2">
    <source>
        <dbReference type="ARBA" id="ARBA00013194"/>
    </source>
</evidence>